<reference evidence="1 2" key="1">
    <citation type="submission" date="2019-11" db="EMBL/GenBank/DDBJ databases">
        <title>Whole-genome sequence of a Rhodoblastus acidophilus DSM 142.</title>
        <authorList>
            <person name="Kyndt J.A."/>
            <person name="Meyer T.E."/>
        </authorList>
    </citation>
    <scope>NUCLEOTIDE SEQUENCE [LARGE SCALE GENOMIC DNA]</scope>
    <source>
        <strain evidence="1 2">DSM 142</strain>
    </source>
</reference>
<name>A0A6N8DN88_RHOAC</name>
<dbReference type="AlphaFoldDB" id="A0A6N8DN88"/>
<dbReference type="RefSeq" id="WP_155445705.1">
    <property type="nucleotide sequence ID" value="NZ_JAOQNR010000004.1"/>
</dbReference>
<comment type="caution">
    <text evidence="1">The sequence shown here is derived from an EMBL/GenBank/DDBJ whole genome shotgun (WGS) entry which is preliminary data.</text>
</comment>
<gene>
    <name evidence="1" type="ORF">GJ654_08405</name>
</gene>
<organism evidence="1 2">
    <name type="scientific">Rhodoblastus acidophilus</name>
    <name type="common">Rhodopseudomonas acidophila</name>
    <dbReference type="NCBI Taxonomy" id="1074"/>
    <lineage>
        <taxon>Bacteria</taxon>
        <taxon>Pseudomonadati</taxon>
        <taxon>Pseudomonadota</taxon>
        <taxon>Alphaproteobacteria</taxon>
        <taxon>Hyphomicrobiales</taxon>
        <taxon>Rhodoblastaceae</taxon>
        <taxon>Rhodoblastus</taxon>
    </lineage>
</organism>
<evidence type="ECO:0000313" key="2">
    <source>
        <dbReference type="Proteomes" id="UP000439113"/>
    </source>
</evidence>
<evidence type="ECO:0000313" key="1">
    <source>
        <dbReference type="EMBL" id="MTV31015.1"/>
    </source>
</evidence>
<protein>
    <submittedName>
        <fullName evidence="1">Uncharacterized protein</fullName>
    </submittedName>
</protein>
<sequence length="67" mass="7806">MFEHLERALVELYYAVAEFERNEELSALTPLEVESVRARLIVARSNLERLIIEDNERKGARSNRMSA</sequence>
<dbReference type="Proteomes" id="UP000439113">
    <property type="component" value="Unassembled WGS sequence"/>
</dbReference>
<proteinExistence type="predicted"/>
<dbReference type="EMBL" id="WNKS01000005">
    <property type="protein sequence ID" value="MTV31015.1"/>
    <property type="molecule type" value="Genomic_DNA"/>
</dbReference>
<accession>A0A6N8DN88</accession>